<organism evidence="1">
    <name type="scientific">viral metagenome</name>
    <dbReference type="NCBI Taxonomy" id="1070528"/>
    <lineage>
        <taxon>unclassified sequences</taxon>
        <taxon>metagenomes</taxon>
        <taxon>organismal metagenomes</taxon>
    </lineage>
</organism>
<reference evidence="1" key="1">
    <citation type="journal article" date="2020" name="Nature">
        <title>Giant virus diversity and host interactions through global metagenomics.</title>
        <authorList>
            <person name="Schulz F."/>
            <person name="Roux S."/>
            <person name="Paez-Espino D."/>
            <person name="Jungbluth S."/>
            <person name="Walsh D.A."/>
            <person name="Denef V.J."/>
            <person name="McMahon K.D."/>
            <person name="Konstantinidis K.T."/>
            <person name="Eloe-Fadrosh E.A."/>
            <person name="Kyrpides N.C."/>
            <person name="Woyke T."/>
        </authorList>
    </citation>
    <scope>NUCLEOTIDE SEQUENCE</scope>
    <source>
        <strain evidence="1">GVMAG-M-3300023179-150</strain>
    </source>
</reference>
<proteinExistence type="predicted"/>
<sequence>MAYSNPPERELTFDECATLINTIPQDGLIPVLFLMIGSSPGIAAEHQHEKPPFLQEIVKDLSVIHPYVILIDPNYTLNPPTLFPNGKEFHEGHSYPEGNWYIDPTPECHERISFAYFAARVEDYVISKIIKNLHNKMSIAVWSFTGDTYGKRYENNPYVHIPPGNCMADTIFNINYHPAIGLDEDGHIVFYRTTQQANREISIYIMNKVFSSVASGATYASQETNVLRAFGFSYYILKVWLDKIKIMYSWTLQITTDSDHTRRRQLNKTSTEHDWAFLDHRIQPYNSSGVLRQEFINSTDHTEFIDFIKDDIKNVGLYIVKLDNMISMFYRKEITETYNADLLQNLKLSETFFNEQYEAYFTTKKSRTFPQIFEMYLTECKKINPKLDPQYSFELNP</sequence>
<dbReference type="AlphaFoldDB" id="A0A6C0E827"/>
<accession>A0A6C0E827</accession>
<name>A0A6C0E827_9ZZZZ</name>
<protein>
    <submittedName>
        <fullName evidence="1">Uncharacterized protein</fullName>
    </submittedName>
</protein>
<dbReference type="EMBL" id="MN739748">
    <property type="protein sequence ID" value="QHT24720.1"/>
    <property type="molecule type" value="Genomic_DNA"/>
</dbReference>
<evidence type="ECO:0000313" key="1">
    <source>
        <dbReference type="EMBL" id="QHT24720.1"/>
    </source>
</evidence>